<feature type="region of interest" description="Disordered" evidence="1">
    <location>
        <begin position="1"/>
        <end position="38"/>
    </location>
</feature>
<proteinExistence type="predicted"/>
<protein>
    <submittedName>
        <fullName evidence="2">Uncharacterized protein</fullName>
    </submittedName>
</protein>
<keyword evidence="3" id="KW-1185">Reference proteome</keyword>
<reference evidence="2 3" key="1">
    <citation type="submission" date="2019-05" db="EMBL/GenBank/DDBJ databases">
        <title>Another draft genome of Portunus trituberculatus and its Hox gene families provides insights of decapod evolution.</title>
        <authorList>
            <person name="Jeong J.-H."/>
            <person name="Song I."/>
            <person name="Kim S."/>
            <person name="Choi T."/>
            <person name="Kim D."/>
            <person name="Ryu S."/>
            <person name="Kim W."/>
        </authorList>
    </citation>
    <scope>NUCLEOTIDE SEQUENCE [LARGE SCALE GENOMIC DNA]</scope>
    <source>
        <tissue evidence="2">Muscle</tissue>
    </source>
</reference>
<dbReference type="Proteomes" id="UP000324222">
    <property type="component" value="Unassembled WGS sequence"/>
</dbReference>
<evidence type="ECO:0000313" key="3">
    <source>
        <dbReference type="Proteomes" id="UP000324222"/>
    </source>
</evidence>
<organism evidence="2 3">
    <name type="scientific">Portunus trituberculatus</name>
    <name type="common">Swimming crab</name>
    <name type="synonym">Neptunus trituberculatus</name>
    <dbReference type="NCBI Taxonomy" id="210409"/>
    <lineage>
        <taxon>Eukaryota</taxon>
        <taxon>Metazoa</taxon>
        <taxon>Ecdysozoa</taxon>
        <taxon>Arthropoda</taxon>
        <taxon>Crustacea</taxon>
        <taxon>Multicrustacea</taxon>
        <taxon>Malacostraca</taxon>
        <taxon>Eumalacostraca</taxon>
        <taxon>Eucarida</taxon>
        <taxon>Decapoda</taxon>
        <taxon>Pleocyemata</taxon>
        <taxon>Brachyura</taxon>
        <taxon>Eubrachyura</taxon>
        <taxon>Portunoidea</taxon>
        <taxon>Portunidae</taxon>
        <taxon>Portuninae</taxon>
        <taxon>Portunus</taxon>
    </lineage>
</organism>
<name>A0A5B7GLQ1_PORTR</name>
<evidence type="ECO:0000313" key="2">
    <source>
        <dbReference type="EMBL" id="MPC58489.1"/>
    </source>
</evidence>
<accession>A0A5B7GLQ1</accession>
<evidence type="ECO:0000256" key="1">
    <source>
        <dbReference type="SAM" id="MobiDB-lite"/>
    </source>
</evidence>
<dbReference type="AlphaFoldDB" id="A0A5B7GLQ1"/>
<gene>
    <name evidence="2" type="ORF">E2C01_052495</name>
</gene>
<comment type="caution">
    <text evidence="2">The sequence shown here is derived from an EMBL/GenBank/DDBJ whole genome shotgun (WGS) entry which is preliminary data.</text>
</comment>
<sequence>MLIPERVVSRPVGDVDGATQTPFPQMGPFETTSLPPWSLDTSTERVETVKCFLRHSGFSAKVASFLAHAERPSTTLDYQHTWKRYSRR</sequence>
<dbReference type="EMBL" id="VSRR010015736">
    <property type="protein sequence ID" value="MPC58489.1"/>
    <property type="molecule type" value="Genomic_DNA"/>
</dbReference>